<dbReference type="Gene3D" id="3.40.50.1000">
    <property type="entry name" value="HAD superfamily/HAD-like"/>
    <property type="match status" value="2"/>
</dbReference>
<dbReference type="KEGG" id="sna:Snas_4443"/>
<dbReference type="HOGENOM" id="CLU_043473_1_0_11"/>
<dbReference type="PANTHER" id="PTHR19288">
    <property type="entry name" value="4-NITROPHENYLPHOSPHATASE-RELATED"/>
    <property type="match status" value="1"/>
</dbReference>
<proteinExistence type="predicted"/>
<dbReference type="OrthoDB" id="3400930at2"/>
<protein>
    <submittedName>
        <fullName evidence="2">HAD-superfamily hydrolase, subfamily IIA</fullName>
    </submittedName>
</protein>
<dbReference type="EMBL" id="CP001778">
    <property type="protein sequence ID" value="ADD44088.1"/>
    <property type="molecule type" value="Genomic_DNA"/>
</dbReference>
<evidence type="ECO:0000259" key="1">
    <source>
        <dbReference type="Pfam" id="PF18407"/>
    </source>
</evidence>
<dbReference type="PANTHER" id="PTHR19288:SF95">
    <property type="entry name" value="D-GLYCEROL 3-PHOSPHATE PHOSPHATASE"/>
    <property type="match status" value="1"/>
</dbReference>
<dbReference type="InterPro" id="IPR036412">
    <property type="entry name" value="HAD-like_sf"/>
</dbReference>
<feature type="domain" description="GCN5-related N-acetyltransferase-like" evidence="1">
    <location>
        <begin position="299"/>
        <end position="359"/>
    </location>
</feature>
<dbReference type="NCBIfam" id="TIGR01460">
    <property type="entry name" value="HAD-SF-IIA"/>
    <property type="match status" value="1"/>
</dbReference>
<evidence type="ECO:0000313" key="3">
    <source>
        <dbReference type="Proteomes" id="UP000000844"/>
    </source>
</evidence>
<dbReference type="InterPro" id="IPR006357">
    <property type="entry name" value="HAD-SF_hydro_IIA"/>
</dbReference>
<dbReference type="InterPro" id="IPR041065">
    <property type="entry name" value="GNAT-like"/>
</dbReference>
<organism evidence="2 3">
    <name type="scientific">Stackebrandtia nassauensis (strain DSM 44728 / CIP 108903 / NRRL B-16338 / NBRC 102104 / LLR-40K-21)</name>
    <dbReference type="NCBI Taxonomy" id="446470"/>
    <lineage>
        <taxon>Bacteria</taxon>
        <taxon>Bacillati</taxon>
        <taxon>Actinomycetota</taxon>
        <taxon>Actinomycetes</taxon>
        <taxon>Glycomycetales</taxon>
        <taxon>Glycomycetaceae</taxon>
        <taxon>Stackebrandtia</taxon>
    </lineage>
</organism>
<keyword evidence="3" id="KW-1185">Reference proteome</keyword>
<dbReference type="Pfam" id="PF13344">
    <property type="entry name" value="Hydrolase_6"/>
    <property type="match status" value="1"/>
</dbReference>
<dbReference type="GO" id="GO:0016791">
    <property type="term" value="F:phosphatase activity"/>
    <property type="evidence" value="ECO:0007669"/>
    <property type="project" value="TreeGrafter"/>
</dbReference>
<dbReference type="InterPro" id="IPR023214">
    <property type="entry name" value="HAD_sf"/>
</dbReference>
<gene>
    <name evidence="2" type="ordered locus">Snas_4443</name>
</gene>
<dbReference type="RefSeq" id="WP_013019659.1">
    <property type="nucleotide sequence ID" value="NC_013947.1"/>
</dbReference>
<reference evidence="2 3" key="1">
    <citation type="journal article" date="2009" name="Stand. Genomic Sci.">
        <title>Complete genome sequence of Stackebrandtia nassauensis type strain (LLR-40K-21).</title>
        <authorList>
            <person name="Munk C."/>
            <person name="Lapidus A."/>
            <person name="Copeland A."/>
            <person name="Jando M."/>
            <person name="Mayilraj S."/>
            <person name="Glavina Del Rio T."/>
            <person name="Nolan M."/>
            <person name="Chen F."/>
            <person name="Lucas S."/>
            <person name="Tice H."/>
            <person name="Cheng J.F."/>
            <person name="Han C."/>
            <person name="Detter J.C."/>
            <person name="Bruce D."/>
            <person name="Goodwin L."/>
            <person name="Chain P."/>
            <person name="Pitluck S."/>
            <person name="Goker M."/>
            <person name="Ovchinikova G."/>
            <person name="Pati A."/>
            <person name="Ivanova N."/>
            <person name="Mavromatis K."/>
            <person name="Chen A."/>
            <person name="Palaniappan K."/>
            <person name="Land M."/>
            <person name="Hauser L."/>
            <person name="Chang Y.J."/>
            <person name="Jeffries C.D."/>
            <person name="Bristow J."/>
            <person name="Eisen J.A."/>
            <person name="Markowitz V."/>
            <person name="Hugenholtz P."/>
            <person name="Kyrpides N.C."/>
            <person name="Klenk H.P."/>
        </authorList>
    </citation>
    <scope>NUCLEOTIDE SEQUENCE [LARGE SCALE GENOMIC DNA]</scope>
    <source>
        <strain evidence="3">DSM 44728 / CIP 108903 / NRRL B-16338 / NBRC 102104 / LLR-40K-21</strain>
    </source>
</reference>
<keyword evidence="2" id="KW-0378">Hydrolase</keyword>
<dbReference type="Pfam" id="PF13242">
    <property type="entry name" value="Hydrolase_like"/>
    <property type="match status" value="1"/>
</dbReference>
<dbReference type="SUPFAM" id="SSF56784">
    <property type="entry name" value="HAD-like"/>
    <property type="match status" value="1"/>
</dbReference>
<sequence>MTKGPRGGSLDDGRLWGESLPLSRRYGLVLLDLDGVVYLLGEPIDGVPGALRELRRAGAVPVFVTNNASRRAAEVAELLSAKGVEASVAEVRTSAQVAAALLAEHCEPGSRVLVVGSEALAEEVAEAGLTPVESANGRKVAAVVQGYGRTVTWQRLAEAVVAVREGAWWLASNTDKTMPSPLGPLPGNGTLVAAVGTALGRQPDAVAGKPAPAMLRQAVAAHPGRDAIMVGDRWDTDIAGAHAAGLPGLLVLSGSISAPEVLELPPQGRPQFLAWTVAGINEPHPPVRVEAGEPTRFRCRDWSVSVTDGKSRLAGDGDALDALRALAQAAWWSRDRDAGVAGTPVADGESAARALARLGF</sequence>
<dbReference type="AlphaFoldDB" id="D3Q539"/>
<dbReference type="GO" id="GO:0005737">
    <property type="term" value="C:cytoplasm"/>
    <property type="evidence" value="ECO:0007669"/>
    <property type="project" value="TreeGrafter"/>
</dbReference>
<dbReference type="STRING" id="446470.Snas_4443"/>
<evidence type="ECO:0000313" key="2">
    <source>
        <dbReference type="EMBL" id="ADD44088.1"/>
    </source>
</evidence>
<accession>D3Q539</accession>
<dbReference type="Pfam" id="PF18407">
    <property type="entry name" value="GNAT_like"/>
    <property type="match status" value="1"/>
</dbReference>
<dbReference type="eggNOG" id="COG0647">
    <property type="taxonomic scope" value="Bacteria"/>
</dbReference>
<dbReference type="Proteomes" id="UP000000844">
    <property type="component" value="Chromosome"/>
</dbReference>
<name>D3Q539_STANL</name>